<protein>
    <recommendedName>
        <fullName evidence="1">DUF8129 domain-containing protein</fullName>
    </recommendedName>
</protein>
<keyword evidence="3" id="KW-1185">Reference proteome</keyword>
<feature type="domain" description="DUF8129" evidence="1">
    <location>
        <begin position="32"/>
        <end position="85"/>
    </location>
</feature>
<evidence type="ECO:0000313" key="2">
    <source>
        <dbReference type="EMBL" id="UPV76898.1"/>
    </source>
</evidence>
<accession>A0A8U0I133</accession>
<evidence type="ECO:0000259" key="1">
    <source>
        <dbReference type="Pfam" id="PF26450"/>
    </source>
</evidence>
<dbReference type="KEGG" id="halx:M0R89_20760"/>
<reference evidence="2 3" key="1">
    <citation type="submission" date="2022-04" db="EMBL/GenBank/DDBJ databases">
        <title>Diverse halophilic archaea isolated from saline environments.</title>
        <authorList>
            <person name="Cui H.-L."/>
        </authorList>
    </citation>
    <scope>NUCLEOTIDE SEQUENCE [LARGE SCALE GENOMIC DNA]</scope>
    <source>
        <strain evidence="2 3">XZYJT49</strain>
        <plasmid evidence="2 3">unnamed2</plasmid>
    </source>
</reference>
<name>A0A8U0I133_9EURY</name>
<organism evidence="2 3">
    <name type="scientific">Halorussus limi</name>
    <dbReference type="NCBI Taxonomy" id="2938695"/>
    <lineage>
        <taxon>Archaea</taxon>
        <taxon>Methanobacteriati</taxon>
        <taxon>Methanobacteriota</taxon>
        <taxon>Stenosarchaea group</taxon>
        <taxon>Halobacteria</taxon>
        <taxon>Halobacteriales</taxon>
        <taxon>Haladaptataceae</taxon>
        <taxon>Halorussus</taxon>
    </lineage>
</organism>
<proteinExistence type="predicted"/>
<evidence type="ECO:0000313" key="3">
    <source>
        <dbReference type="Proteomes" id="UP000830729"/>
    </source>
</evidence>
<sequence length="89" mass="10418">MLYGELFVSALKGWRLFKVETANDGENDEFSPEKRLEAPNTHLIKAGIATIPDMYTLQECVAYENTHQNRIQILRRLKRRAEEIRLERA</sequence>
<geneLocation type="plasmid" evidence="2 3">
    <name>unnamed2</name>
</geneLocation>
<dbReference type="AlphaFoldDB" id="A0A8U0I133"/>
<gene>
    <name evidence="2" type="ORF">M0R89_20760</name>
</gene>
<dbReference type="GeneID" id="72187685"/>
<dbReference type="RefSeq" id="WP_248652931.1">
    <property type="nucleotide sequence ID" value="NZ_CP096661.1"/>
</dbReference>
<dbReference type="Pfam" id="PF26450">
    <property type="entry name" value="DUF8129"/>
    <property type="match status" value="1"/>
</dbReference>
<dbReference type="EMBL" id="CP096661">
    <property type="protein sequence ID" value="UPV76898.1"/>
    <property type="molecule type" value="Genomic_DNA"/>
</dbReference>
<dbReference type="InterPro" id="IPR058442">
    <property type="entry name" value="DUF8129"/>
</dbReference>
<dbReference type="Proteomes" id="UP000830729">
    <property type="component" value="Plasmid unnamed2"/>
</dbReference>
<keyword evidence="2" id="KW-0614">Plasmid</keyword>